<proteinExistence type="predicted"/>
<dbReference type="HOGENOM" id="CLU_3107625_0_0_1"/>
<dbReference type="EMBL" id="KI297771">
    <property type="protein sequence ID" value="ERZ99688.1"/>
    <property type="molecule type" value="Genomic_DNA"/>
</dbReference>
<organism evidence="1">
    <name type="scientific">Rhizophagus irregularis (strain DAOM 181602 / DAOM 197198 / MUCL 43194)</name>
    <name type="common">Arbuscular mycorrhizal fungus</name>
    <name type="synonym">Glomus intraradices</name>
    <dbReference type="NCBI Taxonomy" id="747089"/>
    <lineage>
        <taxon>Eukaryota</taxon>
        <taxon>Fungi</taxon>
        <taxon>Fungi incertae sedis</taxon>
        <taxon>Mucoromycota</taxon>
        <taxon>Glomeromycotina</taxon>
        <taxon>Glomeromycetes</taxon>
        <taxon>Glomerales</taxon>
        <taxon>Glomeraceae</taxon>
        <taxon>Rhizophagus</taxon>
    </lineage>
</organism>
<gene>
    <name evidence="1" type="ORF">GLOINDRAFT_9251</name>
</gene>
<sequence>MCEHFINLVFVIREYTCERKSNWGSIHRVIVSVDLQMNFIETKKEFFPTGK</sequence>
<protein>
    <submittedName>
        <fullName evidence="1">Uncharacterized protein</fullName>
    </submittedName>
</protein>
<evidence type="ECO:0000313" key="1">
    <source>
        <dbReference type="EMBL" id="ERZ99688.1"/>
    </source>
</evidence>
<accession>U9SUS0</accession>
<reference evidence="1" key="1">
    <citation type="submission" date="2013-07" db="EMBL/GenBank/DDBJ databases">
        <title>The genome of an arbuscular mycorrhizal fungus provides insights into the evolution of the oldest plant symbiosis.</title>
        <authorList>
            <consortium name="DOE Joint Genome Institute"/>
            <person name="Tisserant E."/>
            <person name="Malbreil M."/>
            <person name="Kuo A."/>
            <person name="Kohler A."/>
            <person name="Symeonidi A."/>
            <person name="Balestrini R."/>
            <person name="Charron P."/>
            <person name="Duensing N."/>
            <person name="Frei-dit-Frey N."/>
            <person name="Gianinazzi-Pearson V."/>
            <person name="Gilbert B."/>
            <person name="Handa Y."/>
            <person name="Hijri M."/>
            <person name="Kaul R."/>
            <person name="Kawaguchi M."/>
            <person name="Krajinski F."/>
            <person name="Lammers P."/>
            <person name="Lapierre D."/>
            <person name="Masclaux F.G."/>
            <person name="Murat C."/>
            <person name="Morin E."/>
            <person name="Ndikumana S."/>
            <person name="Pagni M."/>
            <person name="Petitpierre D."/>
            <person name="Requena N."/>
            <person name="Rosikiewicz P."/>
            <person name="Riley R."/>
            <person name="Saito K."/>
            <person name="San Clemente H."/>
            <person name="Shapiro H."/>
            <person name="van Tuinen D."/>
            <person name="Becard G."/>
            <person name="Bonfante P."/>
            <person name="Paszkowski U."/>
            <person name="Shachar-Hill Y."/>
            <person name="Young J.P."/>
            <person name="Sanders I.R."/>
            <person name="Henrissat B."/>
            <person name="Rensing S.A."/>
            <person name="Grigoriev I.V."/>
            <person name="Corradi N."/>
            <person name="Roux C."/>
            <person name="Martin F."/>
        </authorList>
    </citation>
    <scope>NUCLEOTIDE SEQUENCE</scope>
    <source>
        <strain evidence="1">DAOM 197198</strain>
    </source>
</reference>
<dbReference type="AlphaFoldDB" id="U9SUS0"/>
<name>U9SUS0_RHIID</name>